<feature type="transmembrane region" description="Helical" evidence="1">
    <location>
        <begin position="52"/>
        <end position="71"/>
    </location>
</feature>
<name>A0ABT7YMK0_9ACTN</name>
<gene>
    <name evidence="2" type="ORF">QWI33_08875</name>
</gene>
<dbReference type="Proteomes" id="UP001171902">
    <property type="component" value="Unassembled WGS sequence"/>
</dbReference>
<keyword evidence="1" id="KW-0472">Membrane</keyword>
<comment type="caution">
    <text evidence="2">The sequence shown here is derived from an EMBL/GenBank/DDBJ whole genome shotgun (WGS) entry which is preliminary data.</text>
</comment>
<evidence type="ECO:0000256" key="1">
    <source>
        <dbReference type="SAM" id="Phobius"/>
    </source>
</evidence>
<dbReference type="EMBL" id="JAUEMJ010000002">
    <property type="protein sequence ID" value="MDN3239836.1"/>
    <property type="molecule type" value="Genomic_DNA"/>
</dbReference>
<organism evidence="2 3">
    <name type="scientific">Glycomyces tritici</name>
    <dbReference type="NCBI Taxonomy" id="2665176"/>
    <lineage>
        <taxon>Bacteria</taxon>
        <taxon>Bacillati</taxon>
        <taxon>Actinomycetota</taxon>
        <taxon>Actinomycetes</taxon>
        <taxon>Glycomycetales</taxon>
        <taxon>Glycomycetaceae</taxon>
        <taxon>Glycomyces</taxon>
    </lineage>
</organism>
<feature type="transmembrane region" description="Helical" evidence="1">
    <location>
        <begin position="21"/>
        <end position="46"/>
    </location>
</feature>
<sequence length="86" mass="8921">MNEFDGQVEKALKRAENVSGWLTLLAIVMVVAAILAAVLGGFGLALTGVAGAALIYGVAVIINLLGMQLVISWGQIRKQDNGTAPQ</sequence>
<keyword evidence="3" id="KW-1185">Reference proteome</keyword>
<evidence type="ECO:0000313" key="2">
    <source>
        <dbReference type="EMBL" id="MDN3239836.1"/>
    </source>
</evidence>
<accession>A0ABT7YMK0</accession>
<dbReference type="RefSeq" id="WP_289956903.1">
    <property type="nucleotide sequence ID" value="NZ_JAUEMJ010000002.1"/>
</dbReference>
<keyword evidence="1" id="KW-0812">Transmembrane</keyword>
<protein>
    <submittedName>
        <fullName evidence="2">Uncharacterized protein</fullName>
    </submittedName>
</protein>
<proteinExistence type="predicted"/>
<reference evidence="2" key="1">
    <citation type="submission" date="2023-06" db="EMBL/GenBank/DDBJ databases">
        <title>Gycomyces niveus sp.nov., a novel actinomycete isolated from soil in Shouguang.</title>
        <authorList>
            <person name="Yang X."/>
            <person name="Zhao J."/>
        </authorList>
    </citation>
    <scope>NUCLEOTIDE SEQUENCE</scope>
    <source>
        <strain evidence="2">NEAU C2</strain>
    </source>
</reference>
<keyword evidence="1" id="KW-1133">Transmembrane helix</keyword>
<evidence type="ECO:0000313" key="3">
    <source>
        <dbReference type="Proteomes" id="UP001171902"/>
    </source>
</evidence>